<dbReference type="OrthoDB" id="261614at2759"/>
<dbReference type="EMBL" id="CAJQZP010000643">
    <property type="protein sequence ID" value="CAG4973777.1"/>
    <property type="molecule type" value="Genomic_DNA"/>
</dbReference>
<keyword evidence="2" id="KW-0255">Endonuclease</keyword>
<organism evidence="5 6">
    <name type="scientific">Parnassius apollo</name>
    <name type="common">Apollo butterfly</name>
    <name type="synonym">Papilio apollo</name>
    <dbReference type="NCBI Taxonomy" id="110799"/>
    <lineage>
        <taxon>Eukaryota</taxon>
        <taxon>Metazoa</taxon>
        <taxon>Ecdysozoa</taxon>
        <taxon>Arthropoda</taxon>
        <taxon>Hexapoda</taxon>
        <taxon>Insecta</taxon>
        <taxon>Pterygota</taxon>
        <taxon>Neoptera</taxon>
        <taxon>Endopterygota</taxon>
        <taxon>Lepidoptera</taxon>
        <taxon>Glossata</taxon>
        <taxon>Ditrysia</taxon>
        <taxon>Papilionoidea</taxon>
        <taxon>Papilionidae</taxon>
        <taxon>Parnassiinae</taxon>
        <taxon>Parnassini</taxon>
        <taxon>Parnassius</taxon>
        <taxon>Parnassius</taxon>
    </lineage>
</organism>
<dbReference type="InterPro" id="IPR034720">
    <property type="entry name" value="Viral_alk_exo"/>
</dbReference>
<keyword evidence="6" id="KW-1185">Reference proteome</keyword>
<sequence length="180" mass="20407">MTLHNILEECKKRESTSSLLVNYSKYKEYLDDFSVFHIMLKYYKQFKDIGVCFDSFKIYSANLVTNELVHEIERATKNQVYSVLWHSLRQGRITASNIYNTINCTTANGVLVKTIVGAYKVPETLENLVKKEVEVELDVEVKDCGFVLVSGIIGASPDGITDNYVVEVKCPSKESSIKSM</sequence>
<evidence type="ECO:0000256" key="4">
    <source>
        <dbReference type="ARBA" id="ARBA00022839"/>
    </source>
</evidence>
<evidence type="ECO:0000256" key="2">
    <source>
        <dbReference type="ARBA" id="ARBA00022759"/>
    </source>
</evidence>
<proteinExistence type="predicted"/>
<evidence type="ECO:0000256" key="1">
    <source>
        <dbReference type="ARBA" id="ARBA00022722"/>
    </source>
</evidence>
<name>A0A8S3WS25_PARAO</name>
<keyword evidence="1" id="KW-0540">Nuclease</keyword>
<dbReference type="Pfam" id="PF01771">
    <property type="entry name" value="Viral_alk_exo"/>
    <property type="match status" value="1"/>
</dbReference>
<dbReference type="Proteomes" id="UP000691718">
    <property type="component" value="Unassembled WGS sequence"/>
</dbReference>
<keyword evidence="3" id="KW-0378">Hydrolase</keyword>
<dbReference type="AlphaFoldDB" id="A0A8S3WS25"/>
<reference evidence="5" key="1">
    <citation type="submission" date="2021-04" db="EMBL/GenBank/DDBJ databases">
        <authorList>
            <person name="Tunstrom K."/>
        </authorList>
    </citation>
    <scope>NUCLEOTIDE SEQUENCE</scope>
</reference>
<protein>
    <submittedName>
        <fullName evidence="5">(apollo) hypothetical protein</fullName>
    </submittedName>
</protein>
<accession>A0A8S3WS25</accession>
<gene>
    <name evidence="5" type="ORF">PAPOLLO_LOCUS8802</name>
</gene>
<keyword evidence="4" id="KW-0269">Exonuclease</keyword>
<evidence type="ECO:0000313" key="6">
    <source>
        <dbReference type="Proteomes" id="UP000691718"/>
    </source>
</evidence>
<dbReference type="GO" id="GO:0004527">
    <property type="term" value="F:exonuclease activity"/>
    <property type="evidence" value="ECO:0007669"/>
    <property type="project" value="UniProtKB-KW"/>
</dbReference>
<dbReference type="PANTHER" id="PTHR39953:SF1">
    <property type="entry name" value="RE54151P"/>
    <property type="match status" value="1"/>
</dbReference>
<dbReference type="PANTHER" id="PTHR39953">
    <property type="entry name" value="RE54151P"/>
    <property type="match status" value="1"/>
</dbReference>
<evidence type="ECO:0000256" key="3">
    <source>
        <dbReference type="ARBA" id="ARBA00022801"/>
    </source>
</evidence>
<dbReference type="GO" id="GO:0004519">
    <property type="term" value="F:endonuclease activity"/>
    <property type="evidence" value="ECO:0007669"/>
    <property type="project" value="UniProtKB-KW"/>
</dbReference>
<comment type="caution">
    <text evidence="5">The sequence shown here is derived from an EMBL/GenBank/DDBJ whole genome shotgun (WGS) entry which is preliminary data.</text>
</comment>
<evidence type="ECO:0000313" key="5">
    <source>
        <dbReference type="EMBL" id="CAG4973777.1"/>
    </source>
</evidence>